<keyword evidence="3" id="KW-0176">Collagen</keyword>
<dbReference type="PANTHER" id="PTHR24637">
    <property type="entry name" value="COLLAGEN"/>
    <property type="match status" value="1"/>
</dbReference>
<dbReference type="Proteomes" id="UP000185728">
    <property type="component" value="Unassembled WGS sequence"/>
</dbReference>
<comment type="caution">
    <text evidence="3">The sequence shown here is derived from an EMBL/GenBank/DDBJ whole genome shotgun (WGS) entry which is preliminary data.</text>
</comment>
<accession>A0ABY1L1V1</accession>
<protein>
    <submittedName>
        <fullName evidence="3">Collagen triple helix repeat-containing protein</fullName>
    </submittedName>
</protein>
<organism evidence="3 4">
    <name type="scientific">Zobellia uliginosa</name>
    <dbReference type="NCBI Taxonomy" id="143224"/>
    <lineage>
        <taxon>Bacteria</taxon>
        <taxon>Pseudomonadati</taxon>
        <taxon>Bacteroidota</taxon>
        <taxon>Flavobacteriia</taxon>
        <taxon>Flavobacteriales</taxon>
        <taxon>Flavobacteriaceae</taxon>
        <taxon>Zobellia</taxon>
    </lineage>
</organism>
<dbReference type="Pfam" id="PF01391">
    <property type="entry name" value="Collagen"/>
    <property type="match status" value="1"/>
</dbReference>
<evidence type="ECO:0000256" key="2">
    <source>
        <dbReference type="SAM" id="SignalP"/>
    </source>
</evidence>
<feature type="chain" id="PRO_5047310917" evidence="2">
    <location>
        <begin position="18"/>
        <end position="215"/>
    </location>
</feature>
<keyword evidence="4" id="KW-1185">Reference proteome</keyword>
<evidence type="ECO:0000313" key="4">
    <source>
        <dbReference type="Proteomes" id="UP000185728"/>
    </source>
</evidence>
<feature type="compositionally biased region" description="Low complexity" evidence="1">
    <location>
        <begin position="30"/>
        <end position="63"/>
    </location>
</feature>
<gene>
    <name evidence="3" type="ORF">SAMN05421766_11212</name>
</gene>
<sequence length="215" mass="23634">MKTTMKILFMTFLSITALITSCSKDGDVGPIGPQGEEGPIGPQGEQGEQGLQGEQGPQGPAGENGEDGEDGNAEVYYSDWIPADFTGTSETIQYMRIDFPASMESAFRIKNTHIVLVYFTGYGDGNVYQLPILNFRGAQFTFGYGSGSSTSKDIIINARSISTNPLSEYAISPERGNRFRYLIIPPNILISSKGNRPDFNKMTYHEVMDYFGLDY</sequence>
<dbReference type="PROSITE" id="PS51257">
    <property type="entry name" value="PROKAR_LIPOPROTEIN"/>
    <property type="match status" value="1"/>
</dbReference>
<evidence type="ECO:0000256" key="1">
    <source>
        <dbReference type="SAM" id="MobiDB-lite"/>
    </source>
</evidence>
<dbReference type="RefSeq" id="WP_083690584.1">
    <property type="nucleotide sequence ID" value="NZ_FTOB01000012.1"/>
</dbReference>
<dbReference type="EMBL" id="FTOB01000012">
    <property type="protein sequence ID" value="SIT12760.1"/>
    <property type="molecule type" value="Genomic_DNA"/>
</dbReference>
<reference evidence="3 4" key="1">
    <citation type="submission" date="2017-01" db="EMBL/GenBank/DDBJ databases">
        <authorList>
            <person name="Varghese N."/>
            <person name="Submissions S."/>
        </authorList>
    </citation>
    <scope>NUCLEOTIDE SEQUENCE [LARGE SCALE GENOMIC DNA]</scope>
    <source>
        <strain evidence="3 4">DSM 2061</strain>
    </source>
</reference>
<feature type="signal peptide" evidence="2">
    <location>
        <begin position="1"/>
        <end position="17"/>
    </location>
</feature>
<name>A0ABY1L1V1_9FLAO</name>
<feature type="region of interest" description="Disordered" evidence="1">
    <location>
        <begin position="27"/>
        <end position="73"/>
    </location>
</feature>
<proteinExistence type="predicted"/>
<evidence type="ECO:0000313" key="3">
    <source>
        <dbReference type="EMBL" id="SIT12760.1"/>
    </source>
</evidence>
<dbReference type="Gene3D" id="1.20.5.320">
    <property type="entry name" value="6-Phosphogluconate Dehydrogenase, domain 3"/>
    <property type="match status" value="1"/>
</dbReference>
<keyword evidence="2" id="KW-0732">Signal</keyword>
<dbReference type="InterPro" id="IPR008160">
    <property type="entry name" value="Collagen"/>
</dbReference>